<comment type="similarity">
    <text evidence="2 10">Belongs to the purine nucleoside phosphorylase YfiH/LACC1 family.</text>
</comment>
<evidence type="ECO:0000256" key="1">
    <source>
        <dbReference type="ARBA" id="ARBA00000553"/>
    </source>
</evidence>
<organism evidence="11 12">
    <name type="scientific">Caulobacter segnis</name>
    <dbReference type="NCBI Taxonomy" id="88688"/>
    <lineage>
        <taxon>Bacteria</taxon>
        <taxon>Pseudomonadati</taxon>
        <taxon>Pseudomonadota</taxon>
        <taxon>Alphaproteobacteria</taxon>
        <taxon>Caulobacterales</taxon>
        <taxon>Caulobacteraceae</taxon>
        <taxon>Caulobacter</taxon>
    </lineage>
</organism>
<keyword evidence="3" id="KW-0808">Transferase</keyword>
<dbReference type="RefSeq" id="WP_013077739.1">
    <property type="nucleotide sequence ID" value="NZ_CP027850.1"/>
</dbReference>
<dbReference type="PANTHER" id="PTHR30616:SF2">
    <property type="entry name" value="PURINE NUCLEOSIDE PHOSPHORYLASE LACC1"/>
    <property type="match status" value="1"/>
</dbReference>
<dbReference type="SUPFAM" id="SSF64438">
    <property type="entry name" value="CNF1/YfiH-like putative cysteine hydrolases"/>
    <property type="match status" value="1"/>
</dbReference>
<evidence type="ECO:0000256" key="2">
    <source>
        <dbReference type="ARBA" id="ARBA00007353"/>
    </source>
</evidence>
<comment type="catalytic activity">
    <reaction evidence="9">
        <text>S-methyl-5'-thioadenosine + phosphate = 5-(methylsulfanyl)-alpha-D-ribose 1-phosphate + adenine</text>
        <dbReference type="Rhea" id="RHEA:11852"/>
        <dbReference type="ChEBI" id="CHEBI:16708"/>
        <dbReference type="ChEBI" id="CHEBI:17509"/>
        <dbReference type="ChEBI" id="CHEBI:43474"/>
        <dbReference type="ChEBI" id="CHEBI:58533"/>
        <dbReference type="EC" id="2.4.2.28"/>
    </reaction>
    <physiologicalReaction direction="left-to-right" evidence="9">
        <dbReference type="Rhea" id="RHEA:11853"/>
    </physiologicalReaction>
</comment>
<comment type="catalytic activity">
    <reaction evidence="7">
        <text>adenosine + H2O + H(+) = inosine + NH4(+)</text>
        <dbReference type="Rhea" id="RHEA:24408"/>
        <dbReference type="ChEBI" id="CHEBI:15377"/>
        <dbReference type="ChEBI" id="CHEBI:15378"/>
        <dbReference type="ChEBI" id="CHEBI:16335"/>
        <dbReference type="ChEBI" id="CHEBI:17596"/>
        <dbReference type="ChEBI" id="CHEBI:28938"/>
        <dbReference type="EC" id="3.5.4.4"/>
    </reaction>
    <physiologicalReaction direction="left-to-right" evidence="7">
        <dbReference type="Rhea" id="RHEA:24409"/>
    </physiologicalReaction>
</comment>
<keyword evidence="5" id="KW-0378">Hydrolase</keyword>
<evidence type="ECO:0000313" key="11">
    <source>
        <dbReference type="EMBL" id="AVQ00890.1"/>
    </source>
</evidence>
<evidence type="ECO:0000256" key="9">
    <source>
        <dbReference type="ARBA" id="ARBA00049893"/>
    </source>
</evidence>
<comment type="catalytic activity">
    <reaction evidence="8">
        <text>adenosine + phosphate = alpha-D-ribose 1-phosphate + adenine</text>
        <dbReference type="Rhea" id="RHEA:27642"/>
        <dbReference type="ChEBI" id="CHEBI:16335"/>
        <dbReference type="ChEBI" id="CHEBI:16708"/>
        <dbReference type="ChEBI" id="CHEBI:43474"/>
        <dbReference type="ChEBI" id="CHEBI:57720"/>
        <dbReference type="EC" id="2.4.2.1"/>
    </reaction>
    <physiologicalReaction direction="left-to-right" evidence="8">
        <dbReference type="Rhea" id="RHEA:27643"/>
    </physiologicalReaction>
</comment>
<comment type="catalytic activity">
    <reaction evidence="1">
        <text>inosine + phosphate = alpha-D-ribose 1-phosphate + hypoxanthine</text>
        <dbReference type="Rhea" id="RHEA:27646"/>
        <dbReference type="ChEBI" id="CHEBI:17368"/>
        <dbReference type="ChEBI" id="CHEBI:17596"/>
        <dbReference type="ChEBI" id="CHEBI:43474"/>
        <dbReference type="ChEBI" id="CHEBI:57720"/>
        <dbReference type="EC" id="2.4.2.1"/>
    </reaction>
    <physiologicalReaction direction="left-to-right" evidence="1">
        <dbReference type="Rhea" id="RHEA:27647"/>
    </physiologicalReaction>
</comment>
<evidence type="ECO:0000313" key="12">
    <source>
        <dbReference type="Proteomes" id="UP000240527"/>
    </source>
</evidence>
<dbReference type="InterPro" id="IPR011324">
    <property type="entry name" value="Cytotoxic_necrot_fac-like_cat"/>
</dbReference>
<evidence type="ECO:0000256" key="4">
    <source>
        <dbReference type="ARBA" id="ARBA00022723"/>
    </source>
</evidence>
<dbReference type="PANTHER" id="PTHR30616">
    <property type="entry name" value="UNCHARACTERIZED PROTEIN YFIH"/>
    <property type="match status" value="1"/>
</dbReference>
<reference evidence="11 12" key="1">
    <citation type="journal article" date="2015" name="Biotechnol. Bioeng.">
        <title>Genome sequence and phenotypic characterization of Caulobacter segnis.</title>
        <authorList>
            <person name="Patel S."/>
            <person name="Fletcher B."/>
            <person name="Scott D.C."/>
            <person name="Ely B."/>
        </authorList>
    </citation>
    <scope>NUCLEOTIDE SEQUENCE [LARGE SCALE GENOMIC DNA]</scope>
    <source>
        <strain evidence="11 12">TK0059</strain>
    </source>
</reference>
<evidence type="ECO:0000256" key="6">
    <source>
        <dbReference type="ARBA" id="ARBA00022833"/>
    </source>
</evidence>
<accession>A0ABN5IPE4</accession>
<dbReference type="Proteomes" id="UP000240527">
    <property type="component" value="Chromosome"/>
</dbReference>
<dbReference type="InterPro" id="IPR003730">
    <property type="entry name" value="Cu_polyphenol_OxRdtase"/>
</dbReference>
<dbReference type="EMBL" id="CP027850">
    <property type="protein sequence ID" value="AVQ00890.1"/>
    <property type="molecule type" value="Genomic_DNA"/>
</dbReference>
<name>A0ABN5IPE4_9CAUL</name>
<evidence type="ECO:0000256" key="10">
    <source>
        <dbReference type="RuleBase" id="RU361274"/>
    </source>
</evidence>
<evidence type="ECO:0000256" key="3">
    <source>
        <dbReference type="ARBA" id="ARBA00022679"/>
    </source>
</evidence>
<keyword evidence="6" id="KW-0862">Zinc</keyword>
<dbReference type="CDD" id="cd16833">
    <property type="entry name" value="YfiH"/>
    <property type="match status" value="1"/>
</dbReference>
<dbReference type="Gene3D" id="3.60.140.10">
    <property type="entry name" value="CNF1/YfiH-like putative cysteine hydrolases"/>
    <property type="match status" value="1"/>
</dbReference>
<keyword evidence="4" id="KW-0479">Metal-binding</keyword>
<sequence length="262" mass="28143">MTHTPDLPTVQSPLLASLPGVKHAFFTRQGGVSKGIYASLNVGRGSQDEPADVEENRARIARWFGGGPEDLNVCYQIHSTIAITADGSWGDARPQGDAVVSKTPGVICGAMAADCAPVLLVDPDARVVAAAHAGWRGALDGVIQAAVDRMVELGANPANITGVVGPCIGPKSYEVGLDFLHKFEADCPGSGRFFKPGVSDDKRFFDLPAFVLDRLETAGVERREWVGRDTRAEEEWFFSNRRAFLNNEGDYGRLLSAIMLEA</sequence>
<dbReference type="InterPro" id="IPR038371">
    <property type="entry name" value="Cu_polyphenol_OxRdtase_sf"/>
</dbReference>
<dbReference type="Pfam" id="PF02578">
    <property type="entry name" value="Cu-oxidase_4"/>
    <property type="match status" value="1"/>
</dbReference>
<protein>
    <recommendedName>
        <fullName evidence="10">Purine nucleoside phosphorylase</fullName>
    </recommendedName>
</protein>
<evidence type="ECO:0000256" key="8">
    <source>
        <dbReference type="ARBA" id="ARBA00048968"/>
    </source>
</evidence>
<dbReference type="NCBIfam" id="TIGR00726">
    <property type="entry name" value="peptidoglycan editing factor PgeF"/>
    <property type="match status" value="1"/>
</dbReference>
<gene>
    <name evidence="11" type="primary">pgeF</name>
    <name evidence="11" type="ORF">B7G68_02850</name>
</gene>
<keyword evidence="12" id="KW-1185">Reference proteome</keyword>
<evidence type="ECO:0000256" key="7">
    <source>
        <dbReference type="ARBA" id="ARBA00047989"/>
    </source>
</evidence>
<evidence type="ECO:0000256" key="5">
    <source>
        <dbReference type="ARBA" id="ARBA00022801"/>
    </source>
</evidence>
<proteinExistence type="inferred from homology"/>